<accession>A0ABQ0IA75</accession>
<sequence>MATLFLTEYSIVLKFIFGYSRFSLIYISVHSRPDFWPMTQNKLEDKMPVYAIDDLIPVVDPSAYVHPTAVLIGDVIIGANCYVGPNAALRGDFGRIILEQGCNVQDTCVIHSFPEQDCVIEQDGHIGHGAVLHGCRVGRNALIGMNAVVMDKAVIGSESLVAATAFVKGGFECPPRSLVVGSPAKVNRSLSDKEIDWKTKGTHEYQVLTQRCLQSMREVQALGTVQVDRPRFSASSHRPKDEA</sequence>
<organism evidence="1 2">
    <name type="scientific">Paraglaciecola agarilytica NO2</name>
    <dbReference type="NCBI Taxonomy" id="1125747"/>
    <lineage>
        <taxon>Bacteria</taxon>
        <taxon>Pseudomonadati</taxon>
        <taxon>Pseudomonadota</taxon>
        <taxon>Gammaproteobacteria</taxon>
        <taxon>Alteromonadales</taxon>
        <taxon>Alteromonadaceae</taxon>
        <taxon>Paraglaciecola</taxon>
    </lineage>
</organism>
<dbReference type="PANTHER" id="PTHR13061:SF29">
    <property type="entry name" value="GAMMA CARBONIC ANHYDRASE-LIKE 1, MITOCHONDRIAL-RELATED"/>
    <property type="match status" value="1"/>
</dbReference>
<dbReference type="InterPro" id="IPR001451">
    <property type="entry name" value="Hexapep"/>
</dbReference>
<dbReference type="Gene3D" id="2.160.10.10">
    <property type="entry name" value="Hexapeptide repeat proteins"/>
    <property type="match status" value="1"/>
</dbReference>
<comment type="caution">
    <text evidence="1">The sequence shown here is derived from an EMBL/GenBank/DDBJ whole genome shotgun (WGS) entry which is preliminary data.</text>
</comment>
<keyword evidence="2" id="KW-1185">Reference proteome</keyword>
<dbReference type="SUPFAM" id="SSF51161">
    <property type="entry name" value="Trimeric LpxA-like enzymes"/>
    <property type="match status" value="1"/>
</dbReference>
<reference evidence="1 2" key="1">
    <citation type="journal article" date="2014" name="Environ. Microbiol.">
        <title>Comparative genomics of the marine bacterial genus Glaciecola reveals the high degree of genomic diversity and genomic characteristic for cold adaptation.</title>
        <authorList>
            <person name="Qin Q.L."/>
            <person name="Xie B.B."/>
            <person name="Yu Y."/>
            <person name="Shu Y.L."/>
            <person name="Rong J.C."/>
            <person name="Zhang Y.J."/>
            <person name="Zhao D.L."/>
            <person name="Chen X.L."/>
            <person name="Zhang X.Y."/>
            <person name="Chen B."/>
            <person name="Zhou B.C."/>
            <person name="Zhang Y.Z."/>
        </authorList>
    </citation>
    <scope>NUCLEOTIDE SEQUENCE [LARGE SCALE GENOMIC DNA]</scope>
    <source>
        <strain evidence="1 2">NO2</strain>
    </source>
</reference>
<gene>
    <name evidence="1" type="primary">caiE</name>
    <name evidence="1" type="ORF">GAGA_3359</name>
</gene>
<protein>
    <submittedName>
        <fullName evidence="1">Carnitine operon protein CaiE</fullName>
    </submittedName>
</protein>
<dbReference type="EMBL" id="BAEK01000054">
    <property type="protein sequence ID" value="GAC06193.1"/>
    <property type="molecule type" value="Genomic_DNA"/>
</dbReference>
<dbReference type="CDD" id="cd04745">
    <property type="entry name" value="LbH_paaY_like"/>
    <property type="match status" value="1"/>
</dbReference>
<dbReference type="InterPro" id="IPR011004">
    <property type="entry name" value="Trimer_LpxA-like_sf"/>
</dbReference>
<dbReference type="Proteomes" id="UP000008372">
    <property type="component" value="Unassembled WGS sequence"/>
</dbReference>
<dbReference type="Pfam" id="PF00132">
    <property type="entry name" value="Hexapep"/>
    <property type="match status" value="2"/>
</dbReference>
<name>A0ABQ0IA75_9ALTE</name>
<proteinExistence type="predicted"/>
<dbReference type="PANTHER" id="PTHR13061">
    <property type="entry name" value="DYNACTIN SUBUNIT P25"/>
    <property type="match status" value="1"/>
</dbReference>
<dbReference type="InterPro" id="IPR050484">
    <property type="entry name" value="Transf_Hexapept/Carb_Anhydrase"/>
</dbReference>
<evidence type="ECO:0000313" key="1">
    <source>
        <dbReference type="EMBL" id="GAC06193.1"/>
    </source>
</evidence>
<evidence type="ECO:0000313" key="2">
    <source>
        <dbReference type="Proteomes" id="UP000008372"/>
    </source>
</evidence>